<dbReference type="AlphaFoldDB" id="A0A8S0TSE7"/>
<dbReference type="OrthoDB" id="910804at2759"/>
<feature type="domain" description="HAT C-terminal dimerisation" evidence="1">
    <location>
        <begin position="95"/>
        <end position="174"/>
    </location>
</feature>
<sequence>MVGGNSIFFDTILQILESRWNKSNIPLHCMAHSLVPKYYCEAWLKDGINRMPRIAPHEDQEVSVNRSKCFKRLFPNSNDLKKVYIEYGAFSSGSNYFNQPHVIDARMFEEPISWWANHGASTPLLQSLAFKLLSQLASSSCRERNWSTYSFIQIIKRNKLTTSRTEDLVFVHCNLRLMSRNEEAYKKGPTKYWDLCEDNTLLDGETTIELAELSVDEPQLQTFILDDDE</sequence>
<dbReference type="SUPFAM" id="SSF53098">
    <property type="entry name" value="Ribonuclease H-like"/>
    <property type="match status" value="1"/>
</dbReference>
<dbReference type="GO" id="GO:0046983">
    <property type="term" value="F:protein dimerization activity"/>
    <property type="evidence" value="ECO:0007669"/>
    <property type="project" value="InterPro"/>
</dbReference>
<proteinExistence type="predicted"/>
<protein>
    <submittedName>
        <fullName evidence="2">Pentatricopeptide repeat-containing At1g64100-like</fullName>
    </submittedName>
</protein>
<dbReference type="InterPro" id="IPR012337">
    <property type="entry name" value="RNaseH-like_sf"/>
</dbReference>
<dbReference type="InterPro" id="IPR008906">
    <property type="entry name" value="HATC_C_dom"/>
</dbReference>
<accession>A0A8S0TSE7</accession>
<dbReference type="Pfam" id="PF05699">
    <property type="entry name" value="Dimer_Tnp_hAT"/>
    <property type="match status" value="1"/>
</dbReference>
<evidence type="ECO:0000313" key="2">
    <source>
        <dbReference type="EMBL" id="CAA3008821.1"/>
    </source>
</evidence>
<keyword evidence="3" id="KW-1185">Reference proteome</keyword>
<name>A0A8S0TSE7_OLEEU</name>
<dbReference type="EMBL" id="CACTIH010007306">
    <property type="protein sequence ID" value="CAA3008821.1"/>
    <property type="molecule type" value="Genomic_DNA"/>
</dbReference>
<reference evidence="2 3" key="1">
    <citation type="submission" date="2019-12" db="EMBL/GenBank/DDBJ databases">
        <authorList>
            <person name="Alioto T."/>
            <person name="Alioto T."/>
            <person name="Gomez Garrido J."/>
        </authorList>
    </citation>
    <scope>NUCLEOTIDE SEQUENCE [LARGE SCALE GENOMIC DNA]</scope>
</reference>
<comment type="caution">
    <text evidence="2">The sequence shown here is derived from an EMBL/GenBank/DDBJ whole genome shotgun (WGS) entry which is preliminary data.</text>
</comment>
<dbReference type="Proteomes" id="UP000594638">
    <property type="component" value="Unassembled WGS sequence"/>
</dbReference>
<dbReference type="Gramene" id="OE9A037413T1">
    <property type="protein sequence ID" value="OE9A037413C1"/>
    <property type="gene ID" value="OE9A037413"/>
</dbReference>
<organism evidence="2 3">
    <name type="scientific">Olea europaea subsp. europaea</name>
    <dbReference type="NCBI Taxonomy" id="158383"/>
    <lineage>
        <taxon>Eukaryota</taxon>
        <taxon>Viridiplantae</taxon>
        <taxon>Streptophyta</taxon>
        <taxon>Embryophyta</taxon>
        <taxon>Tracheophyta</taxon>
        <taxon>Spermatophyta</taxon>
        <taxon>Magnoliopsida</taxon>
        <taxon>eudicotyledons</taxon>
        <taxon>Gunneridae</taxon>
        <taxon>Pentapetalae</taxon>
        <taxon>asterids</taxon>
        <taxon>lamiids</taxon>
        <taxon>Lamiales</taxon>
        <taxon>Oleaceae</taxon>
        <taxon>Oleeae</taxon>
        <taxon>Olea</taxon>
    </lineage>
</organism>
<evidence type="ECO:0000313" key="3">
    <source>
        <dbReference type="Proteomes" id="UP000594638"/>
    </source>
</evidence>
<evidence type="ECO:0000259" key="1">
    <source>
        <dbReference type="Pfam" id="PF05699"/>
    </source>
</evidence>
<gene>
    <name evidence="2" type="ORF">OLEA9_A037413</name>
</gene>